<keyword evidence="2" id="KW-1185">Reference proteome</keyword>
<protein>
    <recommendedName>
        <fullName evidence="3">Tetratricopeptide repeat protein</fullName>
    </recommendedName>
</protein>
<dbReference type="InterPro" id="IPR011990">
    <property type="entry name" value="TPR-like_helical_dom_sf"/>
</dbReference>
<dbReference type="SUPFAM" id="SSF48452">
    <property type="entry name" value="TPR-like"/>
    <property type="match status" value="1"/>
</dbReference>
<dbReference type="EMBL" id="JAALLS010000003">
    <property type="protein sequence ID" value="NGP87535.1"/>
    <property type="molecule type" value="Genomic_DNA"/>
</dbReference>
<gene>
    <name evidence="1" type="ORF">G3569_04145</name>
</gene>
<organism evidence="1 2">
    <name type="scientific">Fodinibius halophilus</name>
    <dbReference type="NCBI Taxonomy" id="1736908"/>
    <lineage>
        <taxon>Bacteria</taxon>
        <taxon>Pseudomonadati</taxon>
        <taxon>Balneolota</taxon>
        <taxon>Balneolia</taxon>
        <taxon>Balneolales</taxon>
        <taxon>Balneolaceae</taxon>
        <taxon>Fodinibius</taxon>
    </lineage>
</organism>
<dbReference type="Proteomes" id="UP000479132">
    <property type="component" value="Unassembled WGS sequence"/>
</dbReference>
<evidence type="ECO:0000313" key="2">
    <source>
        <dbReference type="Proteomes" id="UP000479132"/>
    </source>
</evidence>
<reference evidence="1 2" key="1">
    <citation type="submission" date="2020-02" db="EMBL/GenBank/DDBJ databases">
        <title>Aliifodinibius halophilus 2W32, complete genome.</title>
        <authorList>
            <person name="Li Y."/>
            <person name="Wu S."/>
        </authorList>
    </citation>
    <scope>NUCLEOTIDE SEQUENCE [LARGE SCALE GENOMIC DNA]</scope>
    <source>
        <strain evidence="1 2">2W32</strain>
    </source>
</reference>
<evidence type="ECO:0008006" key="3">
    <source>
        <dbReference type="Google" id="ProtNLM"/>
    </source>
</evidence>
<sequence length="407" mass="45679">MRSYFTAGDYERAEFIADSLKNNEIYKDKDRVVYALEAGTIDYFQGEYEESIKSFSNAEEYIDQFFTKSMKMGLKAFLLNDNELAYNGEVYEDVYLNSFKSLSYLEMDEHESALIEARRIVHKLEQAESKYGNLASSMSKADTTDKEIEWKAGTSQIHDSPFGRYLSGVLYAKSGKTDDARIELEKLRRTIKNHQLLPDSRVHYDSTFNKVDNPDSYNMLLTAFCGSGPDKVDNSIVIPSVGDKTGLKIAIPKLVMQPSQVSRVEAVINDTASVLVPIIEEMDKVARETFKIKKPIIIARATVRGILKSVGEDVVSDKAEEEGGELLGDAVGFLAGQVREATEQADLRGWQTMPGRVHSTLIKLPPGKHQIVFNYYGTSGQLLFSEKKTVDMAESDRLEPLTSIYSN</sequence>
<dbReference type="AlphaFoldDB" id="A0A6M1T2S1"/>
<dbReference type="RefSeq" id="WP_165266375.1">
    <property type="nucleotide sequence ID" value="NZ_JAALLS010000003.1"/>
</dbReference>
<comment type="caution">
    <text evidence="1">The sequence shown here is derived from an EMBL/GenBank/DDBJ whole genome shotgun (WGS) entry which is preliminary data.</text>
</comment>
<proteinExistence type="predicted"/>
<evidence type="ECO:0000313" key="1">
    <source>
        <dbReference type="EMBL" id="NGP87535.1"/>
    </source>
</evidence>
<dbReference type="Gene3D" id="1.25.40.10">
    <property type="entry name" value="Tetratricopeptide repeat domain"/>
    <property type="match status" value="1"/>
</dbReference>
<accession>A0A6M1T2S1</accession>
<name>A0A6M1T2S1_9BACT</name>